<proteinExistence type="inferred from homology"/>
<reference evidence="10" key="2">
    <citation type="submission" date="2012-08" db="EMBL/GenBank/DDBJ databases">
        <title>Genome sequence of Kazachstania naganishii.</title>
        <authorList>
            <person name="Gordon J.L."/>
            <person name="Armisen D."/>
            <person name="Proux-Wera E."/>
            <person name="OhEigeartaigh S.S."/>
            <person name="Byrne K.P."/>
            <person name="Wolfe K.H."/>
        </authorList>
    </citation>
    <scope>NUCLEOTIDE SEQUENCE [LARGE SCALE GENOMIC DNA]</scope>
    <source>
        <strain evidence="10">ATCC MYA-139 / BCRC 22969 / CBS 8797 / CCRC 22969 / KCTC 17520 / NBRC 10181 / NCYC 3082</strain>
    </source>
</reference>
<name>J7S3Y3_HUIN7</name>
<dbReference type="HOGENOM" id="CLU_135723_1_2_1"/>
<evidence type="ECO:0000256" key="3">
    <source>
        <dbReference type="ARBA" id="ARBA00022946"/>
    </source>
</evidence>
<evidence type="ECO:0000256" key="1">
    <source>
        <dbReference type="ARBA" id="ARBA00004173"/>
    </source>
</evidence>
<dbReference type="KEGG" id="kng:KNAG_0M00440"/>
<dbReference type="Proteomes" id="UP000006310">
    <property type="component" value="Chromosome 13"/>
</dbReference>
<dbReference type="eggNOG" id="KOG4122">
    <property type="taxonomic scope" value="Eukaryota"/>
</dbReference>
<comment type="similarity">
    <text evidence="2 7">Belongs to the bacterial ribosomal protein bL36 family.</text>
</comment>
<dbReference type="GeneID" id="34528677"/>
<keyword evidence="5" id="KW-0496">Mitochondrion</keyword>
<dbReference type="GO" id="GO:0003735">
    <property type="term" value="F:structural constituent of ribosome"/>
    <property type="evidence" value="ECO:0007669"/>
    <property type="project" value="InterPro"/>
</dbReference>
<organism evidence="9 10">
    <name type="scientific">Huiozyma naganishii (strain ATCC MYA-139 / BCRC 22969 / CBS 8797 / KCTC 17520 / NBRC 10181 / NCYC 3082 / Yp74L-3)</name>
    <name type="common">Yeast</name>
    <name type="synonym">Kazachstania naganishii</name>
    <dbReference type="NCBI Taxonomy" id="1071383"/>
    <lineage>
        <taxon>Eukaryota</taxon>
        <taxon>Fungi</taxon>
        <taxon>Dikarya</taxon>
        <taxon>Ascomycota</taxon>
        <taxon>Saccharomycotina</taxon>
        <taxon>Saccharomycetes</taxon>
        <taxon>Saccharomycetales</taxon>
        <taxon>Saccharomycetaceae</taxon>
        <taxon>Huiozyma</taxon>
    </lineage>
</organism>
<dbReference type="PANTHER" id="PTHR46909:SF1">
    <property type="entry name" value="LARGE RIBOSOMAL SUBUNIT PROTEIN BL36M"/>
    <property type="match status" value="1"/>
</dbReference>
<protein>
    <recommendedName>
        <fullName evidence="7">Ribosomal protein</fullName>
    </recommendedName>
</protein>
<evidence type="ECO:0000256" key="4">
    <source>
        <dbReference type="ARBA" id="ARBA00022980"/>
    </source>
</evidence>
<dbReference type="OrthoDB" id="10265903at2759"/>
<evidence type="ECO:0000313" key="9">
    <source>
        <dbReference type="EMBL" id="CCK72897.1"/>
    </source>
</evidence>
<dbReference type="PROSITE" id="PS00828">
    <property type="entry name" value="RIBOSOMAL_L36"/>
    <property type="match status" value="1"/>
</dbReference>
<feature type="chain" id="PRO_5003796542" description="Ribosomal protein" evidence="8">
    <location>
        <begin position="23"/>
        <end position="95"/>
    </location>
</feature>
<keyword evidence="10" id="KW-1185">Reference proteome</keyword>
<dbReference type="PANTHER" id="PTHR46909">
    <property type="entry name" value="39S RIBOSOMAL PROTEIN L36, MITOCHONDRIAL"/>
    <property type="match status" value="1"/>
</dbReference>
<keyword evidence="8" id="KW-0732">Signal</keyword>
<evidence type="ECO:0000256" key="7">
    <source>
        <dbReference type="RuleBase" id="RU000570"/>
    </source>
</evidence>
<dbReference type="SUPFAM" id="SSF57840">
    <property type="entry name" value="Ribosomal protein L36"/>
    <property type="match status" value="1"/>
</dbReference>
<dbReference type="GO" id="GO:0006412">
    <property type="term" value="P:translation"/>
    <property type="evidence" value="ECO:0007669"/>
    <property type="project" value="InterPro"/>
</dbReference>
<keyword evidence="3" id="KW-0809">Transit peptide</keyword>
<gene>
    <name evidence="9" type="primary">KNAG0M00440</name>
    <name evidence="9" type="ordered locus">KNAG_0M00440</name>
</gene>
<keyword evidence="4 7" id="KW-0689">Ribosomal protein</keyword>
<reference evidence="9 10" key="1">
    <citation type="journal article" date="2011" name="Proc. Natl. Acad. Sci. U.S.A.">
        <title>Evolutionary erosion of yeast sex chromosomes by mating-type switching accidents.</title>
        <authorList>
            <person name="Gordon J.L."/>
            <person name="Armisen D."/>
            <person name="Proux-Wera E."/>
            <person name="Oheigeartaigh S.S."/>
            <person name="Byrne K.P."/>
            <person name="Wolfe K.H."/>
        </authorList>
    </citation>
    <scope>NUCLEOTIDE SEQUENCE [LARGE SCALE GENOMIC DNA]</scope>
    <source>
        <strain evidence="10">ATCC MYA-139 / BCRC 22969 / CBS 8797 / CCRC 22969 / KCTC 17520 / NBRC 10181 / NCYC 3082</strain>
    </source>
</reference>
<sequence length="95" mass="10709">MFASGRTVLLAAVAASSRLVATRTLYTGLLPWTVGRVAGGVATMRQPWAASITWQRGFKVRSSLKKFCKDCYFVRRKGRVYVYCKANHKHKQRQG</sequence>
<evidence type="ECO:0000313" key="10">
    <source>
        <dbReference type="Proteomes" id="UP000006310"/>
    </source>
</evidence>
<evidence type="ECO:0000256" key="2">
    <source>
        <dbReference type="ARBA" id="ARBA00007645"/>
    </source>
</evidence>
<keyword evidence="6 7" id="KW-0687">Ribonucleoprotein</keyword>
<dbReference type="RefSeq" id="XP_022467141.1">
    <property type="nucleotide sequence ID" value="XM_022610890.1"/>
</dbReference>
<evidence type="ECO:0000256" key="6">
    <source>
        <dbReference type="ARBA" id="ARBA00023274"/>
    </source>
</evidence>
<dbReference type="InterPro" id="IPR000473">
    <property type="entry name" value="Ribosomal_bL36"/>
</dbReference>
<dbReference type="InterPro" id="IPR035977">
    <property type="entry name" value="Ribosomal_bL36_sp"/>
</dbReference>
<evidence type="ECO:0000256" key="8">
    <source>
        <dbReference type="SAM" id="SignalP"/>
    </source>
</evidence>
<feature type="signal peptide" evidence="8">
    <location>
        <begin position="1"/>
        <end position="22"/>
    </location>
</feature>
<dbReference type="HAMAP" id="MF_00251">
    <property type="entry name" value="Ribosomal_bL36"/>
    <property type="match status" value="1"/>
</dbReference>
<dbReference type="GO" id="GO:0005762">
    <property type="term" value="C:mitochondrial large ribosomal subunit"/>
    <property type="evidence" value="ECO:0007669"/>
    <property type="project" value="TreeGrafter"/>
</dbReference>
<dbReference type="Pfam" id="PF00444">
    <property type="entry name" value="Ribosomal_L36"/>
    <property type="match status" value="1"/>
</dbReference>
<dbReference type="EMBL" id="HE978326">
    <property type="protein sequence ID" value="CCK72897.1"/>
    <property type="molecule type" value="Genomic_DNA"/>
</dbReference>
<dbReference type="AlphaFoldDB" id="J7S3Y3"/>
<accession>J7S3Y3</accession>
<comment type="subcellular location">
    <subcellularLocation>
        <location evidence="1">Mitochondrion</location>
    </subcellularLocation>
</comment>
<dbReference type="NCBIfam" id="TIGR01022">
    <property type="entry name" value="rpmJ_bact"/>
    <property type="match status" value="1"/>
</dbReference>
<evidence type="ECO:0000256" key="5">
    <source>
        <dbReference type="ARBA" id="ARBA00023128"/>
    </source>
</evidence>
<dbReference type="InterPro" id="IPR052143">
    <property type="entry name" value="Mitoribosomal_bL36m"/>
</dbReference>
<dbReference type="STRING" id="1071383.J7S3Y3"/>